<dbReference type="GO" id="GO:0005245">
    <property type="term" value="F:voltage-gated calcium channel activity"/>
    <property type="evidence" value="ECO:0007669"/>
    <property type="project" value="InterPro"/>
</dbReference>
<keyword evidence="9" id="KW-0851">Voltage-gated channel</keyword>
<evidence type="ECO:0000256" key="7">
    <source>
        <dbReference type="ARBA" id="ARBA00022692"/>
    </source>
</evidence>
<dbReference type="STRING" id="1868482.ENSTSYP00000006896"/>
<dbReference type="GO" id="GO:0098943">
    <property type="term" value="P:neurotransmitter receptor transport, postsynaptic endosome to lysosome"/>
    <property type="evidence" value="ECO:0007669"/>
    <property type="project" value="TreeGrafter"/>
</dbReference>
<dbReference type="Proteomes" id="UP000189704">
    <property type="component" value="Unplaced"/>
</dbReference>
<keyword evidence="5" id="KW-0109">Calcium transport</keyword>
<sequence length="514" mass="56850">MGLFDRGVQMLLTTVGAFAAFSLMTIAVGTDYWLYSRGVCKTKSVSENETSKKNEEVMTHSGLWRTCCLEGNFKGLCKQIDHFPEDADYEADTAEYFLRAVRASSIFPILSVILLFMGGLCIAASEFYKTRHNIILSAGIFFVSAGLSNIIGIIVYISANAGDPSKSDSKKNSYSYGWSFYFGALSFIIAEMVGVLAVHMFIDRHKQLRATARATDYLQASAITRIPSYRYRYQRRSRSSSRSTEPSHSRDASPVGIKGFNTLPSTEISMYTLSRDPLKAATTPTATYNSDRDNSFLQVHNCIQKENKDSLHSNTALRKGKEEGWLPVACRDAGNPGILRTQVQCGGRGGIPSFSPYFSGATRTSSDWEKSNSFLELGISDKPVSDSPEDFDSQNPAQGLTPRGSDEGHRAQRTWLFMEERKVDKCGAAHVEEVMLAEDLHGPLHRLNLCAETHLHTPAQFSSWSHLTFTAVEGMEPSGNQSILGETQTLLSVTSTGSRDRNRATDGPRRQPLR</sequence>
<dbReference type="PRINTS" id="PR01602">
    <property type="entry name" value="VDCCGAMMA2"/>
</dbReference>
<keyword evidence="10 15" id="KW-1133">Transmembrane helix</keyword>
<feature type="region of interest" description="Disordered" evidence="14">
    <location>
        <begin position="492"/>
        <end position="514"/>
    </location>
</feature>
<gene>
    <name evidence="17" type="primary">CACNG2</name>
</gene>
<dbReference type="PANTHER" id="PTHR12107">
    <property type="entry name" value="VOLTAGE-DEPENDENT CALCIUM CHANNEL GAMMA SUBUNIT"/>
    <property type="match status" value="1"/>
</dbReference>
<keyword evidence="6" id="KW-0107">Calcium channel</keyword>
<dbReference type="OrthoDB" id="9990458at2759"/>
<evidence type="ECO:0000256" key="5">
    <source>
        <dbReference type="ARBA" id="ARBA00022568"/>
    </source>
</evidence>
<dbReference type="GeneID" id="103258624"/>
<dbReference type="CTD" id="10369"/>
<evidence type="ECO:0000256" key="11">
    <source>
        <dbReference type="ARBA" id="ARBA00023065"/>
    </source>
</evidence>
<evidence type="ECO:0000256" key="12">
    <source>
        <dbReference type="ARBA" id="ARBA00023136"/>
    </source>
</evidence>
<evidence type="ECO:0000256" key="9">
    <source>
        <dbReference type="ARBA" id="ARBA00022882"/>
    </source>
</evidence>
<keyword evidence="11" id="KW-0406">Ion transport</keyword>
<keyword evidence="4" id="KW-0597">Phosphoprotein</keyword>
<accession>A0A3Q0DZJ0</accession>
<dbReference type="InterPro" id="IPR008368">
    <property type="entry name" value="VDCC_gsu"/>
</dbReference>
<keyword evidence="7 15" id="KW-0812">Transmembrane</keyword>
<dbReference type="InterPro" id="IPR005422">
    <property type="entry name" value="VDCC_g2su"/>
</dbReference>
<feature type="compositionally biased region" description="Basic and acidic residues" evidence="14">
    <location>
        <begin position="498"/>
        <end position="514"/>
    </location>
</feature>
<feature type="region of interest" description="Disordered" evidence="14">
    <location>
        <begin position="379"/>
        <end position="409"/>
    </location>
</feature>
<dbReference type="AlphaFoldDB" id="A0A3Q0DZJ0"/>
<keyword evidence="16" id="KW-1185">Reference proteome</keyword>
<feature type="transmembrane region" description="Helical" evidence="15">
    <location>
        <begin position="135"/>
        <end position="158"/>
    </location>
</feature>
<feature type="transmembrane region" description="Helical" evidence="15">
    <location>
        <begin position="178"/>
        <end position="202"/>
    </location>
</feature>
<dbReference type="Pfam" id="PF00822">
    <property type="entry name" value="PMP22_Claudin"/>
    <property type="match status" value="1"/>
</dbReference>
<dbReference type="InterPro" id="IPR051072">
    <property type="entry name" value="CACNG_subunit"/>
</dbReference>
<proteinExistence type="inferred from homology"/>
<dbReference type="GO" id="GO:0005891">
    <property type="term" value="C:voltage-gated calcium channel complex"/>
    <property type="evidence" value="ECO:0007669"/>
    <property type="project" value="InterPro"/>
</dbReference>
<evidence type="ECO:0000256" key="13">
    <source>
        <dbReference type="ARBA" id="ARBA00023303"/>
    </source>
</evidence>
<keyword evidence="8" id="KW-0106">Calcium</keyword>
<dbReference type="GO" id="GO:0016247">
    <property type="term" value="F:channel regulator activity"/>
    <property type="evidence" value="ECO:0007669"/>
    <property type="project" value="TreeGrafter"/>
</dbReference>
<name>A0A3Q0DZJ0_CARSF</name>
<evidence type="ECO:0000313" key="17">
    <source>
        <dbReference type="RefSeq" id="XP_021567143.1"/>
    </source>
</evidence>
<dbReference type="GO" id="GO:0019226">
    <property type="term" value="P:transmission of nerve impulse"/>
    <property type="evidence" value="ECO:0007669"/>
    <property type="project" value="TreeGrafter"/>
</dbReference>
<keyword evidence="3" id="KW-0813">Transport</keyword>
<evidence type="ECO:0000256" key="6">
    <source>
        <dbReference type="ARBA" id="ARBA00022673"/>
    </source>
</evidence>
<feature type="transmembrane region" description="Helical" evidence="15">
    <location>
        <begin position="12"/>
        <end position="35"/>
    </location>
</feature>
<dbReference type="InterPro" id="IPR004031">
    <property type="entry name" value="PMP22/EMP/MP20/Claudin"/>
</dbReference>
<dbReference type="FunFam" id="1.20.140.150:FF:000002">
    <property type="entry name" value="Voltage-dependent calcium channel gamma-2 subunit"/>
    <property type="match status" value="1"/>
</dbReference>
<keyword evidence="12 15" id="KW-0472">Membrane</keyword>
<dbReference type="Gene3D" id="1.20.140.150">
    <property type="match status" value="1"/>
</dbReference>
<evidence type="ECO:0000256" key="3">
    <source>
        <dbReference type="ARBA" id="ARBA00022448"/>
    </source>
</evidence>
<evidence type="ECO:0000313" key="16">
    <source>
        <dbReference type="Proteomes" id="UP000189704"/>
    </source>
</evidence>
<evidence type="ECO:0000256" key="2">
    <source>
        <dbReference type="ARBA" id="ARBA00007111"/>
    </source>
</evidence>
<dbReference type="KEGG" id="csyr:103258624"/>
<dbReference type="PRINTS" id="PR01792">
    <property type="entry name" value="VDCCGAMMA"/>
</dbReference>
<reference evidence="17" key="1">
    <citation type="submission" date="2025-08" db="UniProtKB">
        <authorList>
            <consortium name="RefSeq"/>
        </authorList>
    </citation>
    <scope>IDENTIFICATION</scope>
</reference>
<organism evidence="16 17">
    <name type="scientific">Carlito syrichta</name>
    <name type="common">Philippine tarsier</name>
    <name type="synonym">Tarsius syrichta</name>
    <dbReference type="NCBI Taxonomy" id="1868482"/>
    <lineage>
        <taxon>Eukaryota</taxon>
        <taxon>Metazoa</taxon>
        <taxon>Chordata</taxon>
        <taxon>Craniata</taxon>
        <taxon>Vertebrata</taxon>
        <taxon>Euteleostomi</taxon>
        <taxon>Mammalia</taxon>
        <taxon>Eutheria</taxon>
        <taxon>Euarchontoglires</taxon>
        <taxon>Primates</taxon>
        <taxon>Haplorrhini</taxon>
        <taxon>Tarsiiformes</taxon>
        <taxon>Tarsiidae</taxon>
        <taxon>Carlito</taxon>
    </lineage>
</organism>
<dbReference type="RefSeq" id="XP_021567143.1">
    <property type="nucleotide sequence ID" value="XM_021711468.1"/>
</dbReference>
<feature type="transmembrane region" description="Helical" evidence="15">
    <location>
        <begin position="106"/>
        <end position="128"/>
    </location>
</feature>
<evidence type="ECO:0000256" key="4">
    <source>
        <dbReference type="ARBA" id="ARBA00022553"/>
    </source>
</evidence>
<dbReference type="GO" id="GO:0098970">
    <property type="term" value="P:postsynaptic neurotransmitter receptor diffusion trapping"/>
    <property type="evidence" value="ECO:0007669"/>
    <property type="project" value="TreeGrafter"/>
</dbReference>
<dbReference type="GO" id="GO:0099590">
    <property type="term" value="P:neurotransmitter receptor internalization"/>
    <property type="evidence" value="ECO:0007669"/>
    <property type="project" value="TreeGrafter"/>
</dbReference>
<dbReference type="GO" id="GO:0051968">
    <property type="term" value="P:positive regulation of synaptic transmission, glutamatergic"/>
    <property type="evidence" value="ECO:0007669"/>
    <property type="project" value="TreeGrafter"/>
</dbReference>
<evidence type="ECO:0000256" key="8">
    <source>
        <dbReference type="ARBA" id="ARBA00022837"/>
    </source>
</evidence>
<dbReference type="GO" id="GO:0032281">
    <property type="term" value="C:AMPA glutamate receptor complex"/>
    <property type="evidence" value="ECO:0007669"/>
    <property type="project" value="TreeGrafter"/>
</dbReference>
<keyword evidence="13" id="KW-0407">Ion channel</keyword>
<evidence type="ECO:0000256" key="14">
    <source>
        <dbReference type="SAM" id="MobiDB-lite"/>
    </source>
</evidence>
<feature type="region of interest" description="Disordered" evidence="14">
    <location>
        <begin position="233"/>
        <end position="260"/>
    </location>
</feature>
<protein>
    <submittedName>
        <fullName evidence="17">Voltage-dependent calcium channel gamma-2 subunit</fullName>
    </submittedName>
</protein>
<dbReference type="GO" id="GO:0098839">
    <property type="term" value="C:postsynaptic density membrane"/>
    <property type="evidence" value="ECO:0007669"/>
    <property type="project" value="TreeGrafter"/>
</dbReference>
<evidence type="ECO:0000256" key="10">
    <source>
        <dbReference type="ARBA" id="ARBA00022989"/>
    </source>
</evidence>
<comment type="similarity">
    <text evidence="2">Belongs to the PMP-22/EMP/MP20 family. CACNG subfamily.</text>
</comment>
<dbReference type="PANTHER" id="PTHR12107:SF1">
    <property type="entry name" value="VOLTAGE-DEPENDENT CALCIUM CHANNEL GAMMA-2 SUBUNIT"/>
    <property type="match status" value="1"/>
</dbReference>
<evidence type="ECO:0000256" key="1">
    <source>
        <dbReference type="ARBA" id="ARBA00004141"/>
    </source>
</evidence>
<evidence type="ECO:0000256" key="15">
    <source>
        <dbReference type="SAM" id="Phobius"/>
    </source>
</evidence>
<comment type="subcellular location">
    <subcellularLocation>
        <location evidence="1">Membrane</location>
        <topology evidence="1">Multi-pass membrane protein</topology>
    </subcellularLocation>
</comment>